<dbReference type="Pfam" id="PF00768">
    <property type="entry name" value="Peptidase_S11"/>
    <property type="match status" value="1"/>
</dbReference>
<feature type="active site" description="Proton acceptor" evidence="7">
    <location>
        <position position="69"/>
    </location>
</feature>
<evidence type="ECO:0000256" key="6">
    <source>
        <dbReference type="ARBA" id="ARBA00023316"/>
    </source>
</evidence>
<protein>
    <submittedName>
        <fullName evidence="12">D-alanyl-D-alanine carboxypeptidase DacB</fullName>
    </submittedName>
</protein>
<evidence type="ECO:0000256" key="7">
    <source>
        <dbReference type="PIRSR" id="PIRSR618044-1"/>
    </source>
</evidence>
<keyword evidence="12" id="KW-0645">Protease</keyword>
<dbReference type="PRINTS" id="PR00725">
    <property type="entry name" value="DADACBPTASE1"/>
</dbReference>
<dbReference type="Gene3D" id="3.40.710.10">
    <property type="entry name" value="DD-peptidase/beta-lactamase superfamily"/>
    <property type="match status" value="1"/>
</dbReference>
<proteinExistence type="inferred from homology"/>
<dbReference type="GO" id="GO:0009252">
    <property type="term" value="P:peptidoglycan biosynthetic process"/>
    <property type="evidence" value="ECO:0007669"/>
    <property type="project" value="UniProtKB-KW"/>
</dbReference>
<dbReference type="GO" id="GO:0009002">
    <property type="term" value="F:serine-type D-Ala-D-Ala carboxypeptidase activity"/>
    <property type="evidence" value="ECO:0007669"/>
    <property type="project" value="InterPro"/>
</dbReference>
<reference evidence="12" key="2">
    <citation type="submission" date="2020-09" db="EMBL/GenBank/DDBJ databases">
        <authorList>
            <person name="Sun Q."/>
            <person name="Zhou Y."/>
        </authorList>
    </citation>
    <scope>NUCLEOTIDE SEQUENCE</scope>
    <source>
        <strain evidence="12">CGMCC 1.12987</strain>
    </source>
</reference>
<reference evidence="12" key="1">
    <citation type="journal article" date="2014" name="Int. J. Syst. Evol. Microbiol.">
        <title>Complete genome sequence of Corynebacterium casei LMG S-19264T (=DSM 44701T), isolated from a smear-ripened cheese.</title>
        <authorList>
            <consortium name="US DOE Joint Genome Institute (JGI-PGF)"/>
            <person name="Walter F."/>
            <person name="Albersmeier A."/>
            <person name="Kalinowski J."/>
            <person name="Ruckert C."/>
        </authorList>
    </citation>
    <scope>NUCLEOTIDE SEQUENCE</scope>
    <source>
        <strain evidence="12">CGMCC 1.12987</strain>
    </source>
</reference>
<dbReference type="PANTHER" id="PTHR21581">
    <property type="entry name" value="D-ALANYL-D-ALANINE CARBOXYPEPTIDASE"/>
    <property type="match status" value="1"/>
</dbReference>
<dbReference type="PANTHER" id="PTHR21581:SF33">
    <property type="entry name" value="D-ALANYL-D-ALANINE CARBOXYPEPTIDASE DACB"/>
    <property type="match status" value="1"/>
</dbReference>
<dbReference type="GO" id="GO:0071555">
    <property type="term" value="P:cell wall organization"/>
    <property type="evidence" value="ECO:0007669"/>
    <property type="project" value="UniProtKB-KW"/>
</dbReference>
<evidence type="ECO:0000256" key="8">
    <source>
        <dbReference type="PIRSR" id="PIRSR618044-2"/>
    </source>
</evidence>
<feature type="active site" description="Acyl-ester intermediate" evidence="7">
    <location>
        <position position="66"/>
    </location>
</feature>
<feature type="chain" id="PRO_5038123294" evidence="10">
    <location>
        <begin position="31"/>
        <end position="392"/>
    </location>
</feature>
<comment type="caution">
    <text evidence="12">The sequence shown here is derived from an EMBL/GenBank/DDBJ whole genome shotgun (WGS) entry which is preliminary data.</text>
</comment>
<organism evidence="12 13">
    <name type="scientific">Paenibacillus abyssi</name>
    <dbReference type="NCBI Taxonomy" id="1340531"/>
    <lineage>
        <taxon>Bacteria</taxon>
        <taxon>Bacillati</taxon>
        <taxon>Bacillota</taxon>
        <taxon>Bacilli</taxon>
        <taxon>Bacillales</taxon>
        <taxon>Paenibacillaceae</taxon>
        <taxon>Paenibacillus</taxon>
    </lineage>
</organism>
<keyword evidence="3" id="KW-0378">Hydrolase</keyword>
<evidence type="ECO:0000313" key="12">
    <source>
        <dbReference type="EMBL" id="GGF87557.1"/>
    </source>
</evidence>
<name>A0A917CH15_9BACL</name>
<comment type="similarity">
    <text evidence="1 9">Belongs to the peptidase S11 family.</text>
</comment>
<evidence type="ECO:0000256" key="10">
    <source>
        <dbReference type="SAM" id="SignalP"/>
    </source>
</evidence>
<evidence type="ECO:0000256" key="9">
    <source>
        <dbReference type="RuleBase" id="RU004016"/>
    </source>
</evidence>
<gene>
    <name evidence="12" type="primary">dacB</name>
    <name evidence="12" type="ORF">GCM10010916_01110</name>
</gene>
<dbReference type="InterPro" id="IPR001967">
    <property type="entry name" value="Peptidase_S11_N"/>
</dbReference>
<evidence type="ECO:0000259" key="11">
    <source>
        <dbReference type="Pfam" id="PF00768"/>
    </source>
</evidence>
<feature type="domain" description="Peptidase S11 D-alanyl-D-alanine carboxypeptidase A N-terminal" evidence="11">
    <location>
        <begin position="36"/>
        <end position="254"/>
    </location>
</feature>
<dbReference type="SUPFAM" id="SSF56601">
    <property type="entry name" value="beta-lactamase/transpeptidase-like"/>
    <property type="match status" value="1"/>
</dbReference>
<accession>A0A917CH15</accession>
<feature type="active site" evidence="7">
    <location>
        <position position="121"/>
    </location>
</feature>
<keyword evidence="5" id="KW-0573">Peptidoglycan synthesis</keyword>
<keyword evidence="12" id="KW-0121">Carboxypeptidase</keyword>
<evidence type="ECO:0000256" key="3">
    <source>
        <dbReference type="ARBA" id="ARBA00022801"/>
    </source>
</evidence>
<feature type="binding site" evidence="8">
    <location>
        <position position="224"/>
    </location>
    <ligand>
        <name>substrate</name>
    </ligand>
</feature>
<keyword evidence="4" id="KW-0133">Cell shape</keyword>
<dbReference type="RefSeq" id="WP_188527994.1">
    <property type="nucleotide sequence ID" value="NZ_BMGR01000001.1"/>
</dbReference>
<keyword evidence="6" id="KW-0961">Cell wall biogenesis/degradation</keyword>
<evidence type="ECO:0000256" key="2">
    <source>
        <dbReference type="ARBA" id="ARBA00022729"/>
    </source>
</evidence>
<sequence length="392" mass="43432">MARLPKRFLSTFLIMMIAAGLPGITPYANAEPAKVYTNAYAAALIDVESGRILYTQRGDERTKIASLTKIMTAIVAIEQGKLSDIVKVSKQAAGKEGSSIYLEHNEEMSLHDMLYGLMLRSGNDAATAIAEHVGGSQQGFVHLMNEKAQWLGLDNTHFMNPHGLDHENHYSSANDLAKLTAYALKNETFRDIVKTKSKKVTNRDYSWINKNKMLSMYDGADGVKTGYTTQALRCLVSSATRGGQQLAAVTLNDRDDWVDHRKLLDWGFEHYPLQTVVKQDQVVSGYPLAVGRTFRYPFAEGEQAGLRTKLILADARTSSYALGERGGLELYLKETKIGTVPVYETAGQDAQSQSFRHNNQQPHKAAWSMNRSIQEKSSFASSLMKVVKSLLG</sequence>
<dbReference type="EMBL" id="BMGR01000001">
    <property type="protein sequence ID" value="GGF87557.1"/>
    <property type="molecule type" value="Genomic_DNA"/>
</dbReference>
<dbReference type="Proteomes" id="UP000644756">
    <property type="component" value="Unassembled WGS sequence"/>
</dbReference>
<evidence type="ECO:0000256" key="5">
    <source>
        <dbReference type="ARBA" id="ARBA00022984"/>
    </source>
</evidence>
<dbReference type="InterPro" id="IPR012338">
    <property type="entry name" value="Beta-lactam/transpept-like"/>
</dbReference>
<dbReference type="GO" id="GO:0006508">
    <property type="term" value="P:proteolysis"/>
    <property type="evidence" value="ECO:0007669"/>
    <property type="project" value="InterPro"/>
</dbReference>
<keyword evidence="2 10" id="KW-0732">Signal</keyword>
<evidence type="ECO:0000313" key="13">
    <source>
        <dbReference type="Proteomes" id="UP000644756"/>
    </source>
</evidence>
<evidence type="ECO:0000256" key="4">
    <source>
        <dbReference type="ARBA" id="ARBA00022960"/>
    </source>
</evidence>
<dbReference type="AlphaFoldDB" id="A0A917CH15"/>
<dbReference type="GO" id="GO:0008360">
    <property type="term" value="P:regulation of cell shape"/>
    <property type="evidence" value="ECO:0007669"/>
    <property type="project" value="UniProtKB-KW"/>
</dbReference>
<evidence type="ECO:0000256" key="1">
    <source>
        <dbReference type="ARBA" id="ARBA00007164"/>
    </source>
</evidence>
<dbReference type="InterPro" id="IPR018044">
    <property type="entry name" value="Peptidase_S11"/>
</dbReference>
<feature type="signal peptide" evidence="10">
    <location>
        <begin position="1"/>
        <end position="30"/>
    </location>
</feature>
<keyword evidence="13" id="KW-1185">Reference proteome</keyword>